<dbReference type="AlphaFoldDB" id="A0A0D0BQP9"/>
<name>A0A0D0BQP9_9AGAR</name>
<dbReference type="HOGENOM" id="CLU_032660_0_0_1"/>
<dbReference type="InterPro" id="IPR002937">
    <property type="entry name" value="Amino_oxidase"/>
</dbReference>
<dbReference type="Proteomes" id="UP000053593">
    <property type="component" value="Unassembled WGS sequence"/>
</dbReference>
<organism evidence="3 4">
    <name type="scientific">Collybiopsis luxurians FD-317 M1</name>
    <dbReference type="NCBI Taxonomy" id="944289"/>
    <lineage>
        <taxon>Eukaryota</taxon>
        <taxon>Fungi</taxon>
        <taxon>Dikarya</taxon>
        <taxon>Basidiomycota</taxon>
        <taxon>Agaricomycotina</taxon>
        <taxon>Agaricomycetes</taxon>
        <taxon>Agaricomycetidae</taxon>
        <taxon>Agaricales</taxon>
        <taxon>Marasmiineae</taxon>
        <taxon>Omphalotaceae</taxon>
        <taxon>Collybiopsis</taxon>
        <taxon>Collybiopsis luxurians</taxon>
    </lineage>
</organism>
<evidence type="ECO:0000259" key="2">
    <source>
        <dbReference type="Pfam" id="PF01593"/>
    </source>
</evidence>
<feature type="signal peptide" evidence="1">
    <location>
        <begin position="1"/>
        <end position="23"/>
    </location>
</feature>
<keyword evidence="4" id="KW-1185">Reference proteome</keyword>
<dbReference type="Gene3D" id="3.50.50.60">
    <property type="entry name" value="FAD/NAD(P)-binding domain"/>
    <property type="match status" value="1"/>
</dbReference>
<dbReference type="PRINTS" id="PR00419">
    <property type="entry name" value="ADXRDTASE"/>
</dbReference>
<dbReference type="Gene3D" id="3.30.70.1990">
    <property type="match status" value="1"/>
</dbReference>
<accession>A0A0D0BQP9</accession>
<dbReference type="Gene3D" id="1.10.405.20">
    <property type="match status" value="1"/>
</dbReference>
<feature type="chain" id="PRO_5002207473" description="Amine oxidase domain-containing protein" evidence="1">
    <location>
        <begin position="24"/>
        <end position="486"/>
    </location>
</feature>
<dbReference type="GO" id="GO:0016491">
    <property type="term" value="F:oxidoreductase activity"/>
    <property type="evidence" value="ECO:0007669"/>
    <property type="project" value="InterPro"/>
</dbReference>
<dbReference type="EMBL" id="KN834790">
    <property type="protein sequence ID" value="KIK57476.1"/>
    <property type="molecule type" value="Genomic_DNA"/>
</dbReference>
<evidence type="ECO:0000313" key="3">
    <source>
        <dbReference type="EMBL" id="KIK57476.1"/>
    </source>
</evidence>
<reference evidence="3 4" key="1">
    <citation type="submission" date="2014-04" db="EMBL/GenBank/DDBJ databases">
        <title>Evolutionary Origins and Diversification of the Mycorrhizal Mutualists.</title>
        <authorList>
            <consortium name="DOE Joint Genome Institute"/>
            <consortium name="Mycorrhizal Genomics Consortium"/>
            <person name="Kohler A."/>
            <person name="Kuo A."/>
            <person name="Nagy L.G."/>
            <person name="Floudas D."/>
            <person name="Copeland A."/>
            <person name="Barry K.W."/>
            <person name="Cichocki N."/>
            <person name="Veneault-Fourrey C."/>
            <person name="LaButti K."/>
            <person name="Lindquist E.A."/>
            <person name="Lipzen A."/>
            <person name="Lundell T."/>
            <person name="Morin E."/>
            <person name="Murat C."/>
            <person name="Riley R."/>
            <person name="Ohm R."/>
            <person name="Sun H."/>
            <person name="Tunlid A."/>
            <person name="Henrissat B."/>
            <person name="Grigoriev I.V."/>
            <person name="Hibbett D.S."/>
            <person name="Martin F."/>
        </authorList>
    </citation>
    <scope>NUCLEOTIDE SEQUENCE [LARGE SCALE GENOMIC DNA]</scope>
    <source>
        <strain evidence="3 4">FD-317 M1</strain>
    </source>
</reference>
<dbReference type="SUPFAM" id="SSF51905">
    <property type="entry name" value="FAD/NAD(P)-binding domain"/>
    <property type="match status" value="1"/>
</dbReference>
<dbReference type="InterPro" id="IPR036188">
    <property type="entry name" value="FAD/NAD-bd_sf"/>
</dbReference>
<feature type="domain" description="Amine oxidase" evidence="2">
    <location>
        <begin position="35"/>
        <end position="397"/>
    </location>
</feature>
<protein>
    <recommendedName>
        <fullName evidence="2">Amine oxidase domain-containing protein</fullName>
    </recommendedName>
</protein>
<evidence type="ECO:0000256" key="1">
    <source>
        <dbReference type="SAM" id="SignalP"/>
    </source>
</evidence>
<dbReference type="Pfam" id="PF01593">
    <property type="entry name" value="Amino_oxidase"/>
    <property type="match status" value="1"/>
</dbReference>
<keyword evidence="1" id="KW-0732">Signal</keyword>
<proteinExistence type="predicted"/>
<dbReference type="OrthoDB" id="5046242at2759"/>
<sequence length="486" mass="53525">MFSSSFKYLYSLGLLTLQAPFSADNPVCIIGAGPSGLTVAHELEARGRSTVIFDENAAVGGKCRSYYDDTTTPPTYHPLGAFLLTNQTYSNTLPLILEAGLPLSPALSPGPSANWNYWQYSYGDQGVTNLAPIPLPTPAEAFTIINEVMRYTTLWDTRFAPFSGPSYKGDIPHNFTVSTQQWLSDNGFLAIPQFVEMGLVYAGYGHITETPALYALQILTPEILTYYIGATPGYSVVPCPYYIDFQSLWDWYSKKYVKGTIHLNATVTTIDRSKNSPIVTYKVESSAPTTQACSSLVMAFPPTPRALKAAGLDFTNEETSVFANVGVTAYWAAAFQMELPYPYVFLETPATSDYQPITMFRDFNNSKISTAYSLGPSPYNETASKSDEDVKELLVSNANVLGEGLAQEKAGGVESYPTVVDADIKVFLRQDHFPHVPTNALQDGFYAKYNALQGKKNTFWTSGLNRFENVESTIRSAKNLVENVMF</sequence>
<evidence type="ECO:0000313" key="4">
    <source>
        <dbReference type="Proteomes" id="UP000053593"/>
    </source>
</evidence>
<gene>
    <name evidence="3" type="ORF">GYMLUDRAFT_172648</name>
</gene>